<proteinExistence type="inferred from homology"/>
<dbReference type="InterPro" id="IPR017972">
    <property type="entry name" value="Cyt_P450_CS"/>
</dbReference>
<gene>
    <name evidence="9" type="ORF">LUZ61_006483</name>
</gene>
<keyword evidence="10" id="KW-1185">Reference proteome</keyword>
<dbReference type="InterPro" id="IPR002401">
    <property type="entry name" value="Cyt_P450_E_grp-I"/>
</dbReference>
<organism evidence="9 10">
    <name type="scientific">Rhynchospora tenuis</name>
    <dbReference type="NCBI Taxonomy" id="198213"/>
    <lineage>
        <taxon>Eukaryota</taxon>
        <taxon>Viridiplantae</taxon>
        <taxon>Streptophyta</taxon>
        <taxon>Embryophyta</taxon>
        <taxon>Tracheophyta</taxon>
        <taxon>Spermatophyta</taxon>
        <taxon>Magnoliopsida</taxon>
        <taxon>Liliopsida</taxon>
        <taxon>Poales</taxon>
        <taxon>Cyperaceae</taxon>
        <taxon>Cyperoideae</taxon>
        <taxon>Rhynchosporeae</taxon>
        <taxon>Rhynchospora</taxon>
    </lineage>
</organism>
<evidence type="ECO:0000256" key="3">
    <source>
        <dbReference type="ARBA" id="ARBA00022723"/>
    </source>
</evidence>
<evidence type="ECO:0000256" key="5">
    <source>
        <dbReference type="ARBA" id="ARBA00023004"/>
    </source>
</evidence>
<name>A0AAD6EVM8_9POAL</name>
<keyword evidence="3 7" id="KW-0479">Metal-binding</keyword>
<feature type="binding site" description="axial binding residue" evidence="7">
    <location>
        <position position="129"/>
    </location>
    <ligand>
        <name>heme</name>
        <dbReference type="ChEBI" id="CHEBI:30413"/>
    </ligand>
    <ligandPart>
        <name>Fe</name>
        <dbReference type="ChEBI" id="CHEBI:18248"/>
    </ligandPart>
</feature>
<dbReference type="SUPFAM" id="SSF48264">
    <property type="entry name" value="Cytochrome P450"/>
    <property type="match status" value="1"/>
</dbReference>
<dbReference type="InterPro" id="IPR052306">
    <property type="entry name" value="CYP450_71D"/>
</dbReference>
<sequence length="192" mass="21958">MKMISQFKCRLQLKFDQVSLKAWASNGFRHYALSNFSFSHLKLFIKETLRLHPPVPFLLPRQCKETCQLLGYSIPAGARVVINAWALGRDPNCWNNADEFIPERFEGSSVDFKGNDFEFVPFGAGRRSCPGLEFGMAVIEVAMARLLFHFDWKLPDGIMPSDVDMMEEFGAVCRKKNHLSLILILRFPLPDV</sequence>
<keyword evidence="6 8" id="KW-0503">Monooxygenase</keyword>
<dbReference type="PANTHER" id="PTHR47953:SF5">
    <property type="entry name" value="CYTOCHROME P450 71AV8-LIKE"/>
    <property type="match status" value="1"/>
</dbReference>
<comment type="cofactor">
    <cofactor evidence="7">
        <name>heme</name>
        <dbReference type="ChEBI" id="CHEBI:30413"/>
    </cofactor>
</comment>
<evidence type="ECO:0000256" key="7">
    <source>
        <dbReference type="PIRSR" id="PIRSR602401-1"/>
    </source>
</evidence>
<reference evidence="9 10" key="1">
    <citation type="journal article" date="2022" name="Cell">
        <title>Repeat-based holocentromeres influence genome architecture and karyotype evolution.</title>
        <authorList>
            <person name="Hofstatter P.G."/>
            <person name="Thangavel G."/>
            <person name="Lux T."/>
            <person name="Neumann P."/>
            <person name="Vondrak T."/>
            <person name="Novak P."/>
            <person name="Zhang M."/>
            <person name="Costa L."/>
            <person name="Castellani M."/>
            <person name="Scott A."/>
            <person name="Toegelov H."/>
            <person name="Fuchs J."/>
            <person name="Mata-Sucre Y."/>
            <person name="Dias Y."/>
            <person name="Vanzela A.L.L."/>
            <person name="Huettel B."/>
            <person name="Almeida C.C.S."/>
            <person name="Simkova H."/>
            <person name="Souza G."/>
            <person name="Pedrosa-Harand A."/>
            <person name="Macas J."/>
            <person name="Mayer K.F.X."/>
            <person name="Houben A."/>
            <person name="Marques A."/>
        </authorList>
    </citation>
    <scope>NUCLEOTIDE SEQUENCE [LARGE SCALE GENOMIC DNA]</scope>
    <source>
        <strain evidence="9">RhyTen1mFocal</strain>
    </source>
</reference>
<evidence type="ECO:0000256" key="4">
    <source>
        <dbReference type="ARBA" id="ARBA00023002"/>
    </source>
</evidence>
<evidence type="ECO:0000256" key="2">
    <source>
        <dbReference type="ARBA" id="ARBA00022617"/>
    </source>
</evidence>
<dbReference type="PANTHER" id="PTHR47953">
    <property type="entry name" value="OS08G0105600 PROTEIN"/>
    <property type="match status" value="1"/>
</dbReference>
<dbReference type="AlphaFoldDB" id="A0AAD6EVM8"/>
<dbReference type="Pfam" id="PF00067">
    <property type="entry name" value="p450"/>
    <property type="match status" value="1"/>
</dbReference>
<evidence type="ECO:0000313" key="10">
    <source>
        <dbReference type="Proteomes" id="UP001210211"/>
    </source>
</evidence>
<evidence type="ECO:0000256" key="1">
    <source>
        <dbReference type="ARBA" id="ARBA00010617"/>
    </source>
</evidence>
<keyword evidence="2 7" id="KW-0349">Heme</keyword>
<comment type="similarity">
    <text evidence="1 8">Belongs to the cytochrome P450 family.</text>
</comment>
<evidence type="ECO:0008006" key="11">
    <source>
        <dbReference type="Google" id="ProtNLM"/>
    </source>
</evidence>
<dbReference type="PRINTS" id="PR00463">
    <property type="entry name" value="EP450I"/>
</dbReference>
<evidence type="ECO:0000256" key="6">
    <source>
        <dbReference type="ARBA" id="ARBA00023033"/>
    </source>
</evidence>
<comment type="caution">
    <text evidence="9">The sequence shown here is derived from an EMBL/GenBank/DDBJ whole genome shotgun (WGS) entry which is preliminary data.</text>
</comment>
<dbReference type="EMBL" id="JAMRDG010000001">
    <property type="protein sequence ID" value="KAJ3702778.1"/>
    <property type="molecule type" value="Genomic_DNA"/>
</dbReference>
<dbReference type="InterPro" id="IPR001128">
    <property type="entry name" value="Cyt_P450"/>
</dbReference>
<dbReference type="PROSITE" id="PS00086">
    <property type="entry name" value="CYTOCHROME_P450"/>
    <property type="match status" value="1"/>
</dbReference>
<dbReference type="GO" id="GO:0020037">
    <property type="term" value="F:heme binding"/>
    <property type="evidence" value="ECO:0007669"/>
    <property type="project" value="InterPro"/>
</dbReference>
<dbReference type="GO" id="GO:0005506">
    <property type="term" value="F:iron ion binding"/>
    <property type="evidence" value="ECO:0007669"/>
    <property type="project" value="InterPro"/>
</dbReference>
<evidence type="ECO:0000313" key="9">
    <source>
        <dbReference type="EMBL" id="KAJ3702778.1"/>
    </source>
</evidence>
<keyword evidence="4 8" id="KW-0560">Oxidoreductase</keyword>
<dbReference type="Proteomes" id="UP001210211">
    <property type="component" value="Unassembled WGS sequence"/>
</dbReference>
<protein>
    <recommendedName>
        <fullName evidence="11">Cytochrome P450</fullName>
    </recommendedName>
</protein>
<dbReference type="InterPro" id="IPR036396">
    <property type="entry name" value="Cyt_P450_sf"/>
</dbReference>
<evidence type="ECO:0000256" key="8">
    <source>
        <dbReference type="RuleBase" id="RU000461"/>
    </source>
</evidence>
<dbReference type="Gene3D" id="1.10.630.10">
    <property type="entry name" value="Cytochrome P450"/>
    <property type="match status" value="1"/>
</dbReference>
<accession>A0AAD6EVM8</accession>
<dbReference type="GO" id="GO:0004497">
    <property type="term" value="F:monooxygenase activity"/>
    <property type="evidence" value="ECO:0007669"/>
    <property type="project" value="UniProtKB-KW"/>
</dbReference>
<keyword evidence="5 7" id="KW-0408">Iron</keyword>
<dbReference type="GO" id="GO:0016705">
    <property type="term" value="F:oxidoreductase activity, acting on paired donors, with incorporation or reduction of molecular oxygen"/>
    <property type="evidence" value="ECO:0007669"/>
    <property type="project" value="InterPro"/>
</dbReference>